<dbReference type="Pfam" id="PF13954">
    <property type="entry name" value="PapC_N"/>
    <property type="match status" value="1"/>
</dbReference>
<evidence type="ECO:0000313" key="9">
    <source>
        <dbReference type="EMBL" id="SQK72836.1"/>
    </source>
</evidence>
<keyword evidence="6" id="KW-0472">Membrane</keyword>
<evidence type="ECO:0000256" key="6">
    <source>
        <dbReference type="ARBA" id="ARBA00023136"/>
    </source>
</evidence>
<dbReference type="SUPFAM" id="SSF141729">
    <property type="entry name" value="FimD N-terminal domain-like"/>
    <property type="match status" value="1"/>
</dbReference>
<dbReference type="PANTHER" id="PTHR30451">
    <property type="entry name" value="OUTER MEMBRANE USHER PROTEIN"/>
    <property type="match status" value="1"/>
</dbReference>
<dbReference type="InterPro" id="IPR025885">
    <property type="entry name" value="PapC_N"/>
</dbReference>
<sequence>MITLSAGLRDNSGYSVRFGILVFSSSLLILPVSAAVSAELSDSPFAPDRASPVVFNSAFIHGSTVDVNRFSTGNPVPPGQAVVRVRVNGKIRGKYDVLFVAVPGRDIAEPCFSAAQLEQFGIRPPVMKNRAADGEQCNALPRWIDGASTRYDPADFELELFVPQLYLVSQLPGYTDPSTWDSGVPAMFLDYTANVYTQQFSKGFSNGIGHAISANLGLLTGINLFGWQLRNRSSNYFSGTGSPGSRNLYTYARHDLPLLKSQVTLGETVTSGDLFDSLNIRGVQLASDDRMLPESLRQYNPVIQGIAESNARVQVTQHGQLIYETTVPPGPFEINSIGAMGYGGDLLMTIIEADGKQRTQVIPYSAPPMLLHAGVSRYSVSMGEMNEISMQKKPLMATGFYQYGMNNFYTLYGGGQFSENYLSLAVGQSFNTRVGGISVDITRARSRLKDSRVSTGNSFNVGFSKYLEYSGTNISMAAYRYSSKGFYSLRDAAAERYGMNRDYYLVDYRTRQRLSVNLAQTLPGDSRLVLAGNFYQYWNNRNASSQYSLYFSKSQRLFSWSAGISRTYNAIGKNINSYSLSLTIPLSRRYNITDKPLFSSMSMMMSRDNAGNTSLITNANGSRGERSSVSYGLGTSTGRLRGAVPVIH</sequence>
<evidence type="ECO:0000256" key="2">
    <source>
        <dbReference type="ARBA" id="ARBA00008064"/>
    </source>
</evidence>
<dbReference type="Gene3D" id="2.60.40.3110">
    <property type="match status" value="1"/>
</dbReference>
<keyword evidence="4" id="KW-0812">Transmembrane</keyword>
<protein>
    <submittedName>
        <fullName evidence="9">Heat shock protein E</fullName>
    </submittedName>
</protein>
<dbReference type="GO" id="GO:0009297">
    <property type="term" value="P:pilus assembly"/>
    <property type="evidence" value="ECO:0007669"/>
    <property type="project" value="InterPro"/>
</dbReference>
<dbReference type="RefSeq" id="WP_111678418.1">
    <property type="nucleotide sequence ID" value="NZ_LS483499.1"/>
</dbReference>
<dbReference type="InterPro" id="IPR000015">
    <property type="entry name" value="Fimb_usher"/>
</dbReference>
<evidence type="ECO:0000256" key="5">
    <source>
        <dbReference type="ARBA" id="ARBA00022729"/>
    </source>
</evidence>
<keyword evidence="5" id="KW-0732">Signal</keyword>
<evidence type="ECO:0000256" key="7">
    <source>
        <dbReference type="ARBA" id="ARBA00023237"/>
    </source>
</evidence>
<dbReference type="Gene3D" id="3.10.20.410">
    <property type="match status" value="1"/>
</dbReference>
<dbReference type="PANTHER" id="PTHR30451:SF20">
    <property type="entry name" value="FIMBRIAE USHER"/>
    <property type="match status" value="1"/>
</dbReference>
<name>A0A2X5NI43_9GAMM</name>
<keyword evidence="7" id="KW-0998">Cell outer membrane</keyword>
<keyword evidence="3" id="KW-0813">Transport</keyword>
<dbReference type="GO" id="GO:0009279">
    <property type="term" value="C:cell outer membrane"/>
    <property type="evidence" value="ECO:0007669"/>
    <property type="project" value="UniProtKB-SubCell"/>
</dbReference>
<evidence type="ECO:0000256" key="3">
    <source>
        <dbReference type="ARBA" id="ARBA00022448"/>
    </source>
</evidence>
<evidence type="ECO:0000259" key="8">
    <source>
        <dbReference type="Pfam" id="PF13954"/>
    </source>
</evidence>
<evidence type="ECO:0000256" key="1">
    <source>
        <dbReference type="ARBA" id="ARBA00004571"/>
    </source>
</evidence>
<dbReference type="AlphaFoldDB" id="A0A2X5NI43"/>
<dbReference type="GO" id="GO:0015473">
    <property type="term" value="F:fimbrial usher porin activity"/>
    <property type="evidence" value="ECO:0007669"/>
    <property type="project" value="InterPro"/>
</dbReference>
<reference evidence="9 10" key="1">
    <citation type="submission" date="2018-06" db="EMBL/GenBank/DDBJ databases">
        <authorList>
            <consortium name="Pathogen Informatics"/>
            <person name="Doyle S."/>
        </authorList>
    </citation>
    <scope>NUCLEOTIDE SEQUENCE [LARGE SCALE GENOMIC DNA]</scope>
    <source>
        <strain evidence="9 10">NCTC11468</strain>
    </source>
</reference>
<evidence type="ECO:0000256" key="4">
    <source>
        <dbReference type="ARBA" id="ARBA00022692"/>
    </source>
</evidence>
<proteinExistence type="inferred from homology"/>
<organism evidence="9 10">
    <name type="scientific">Tatumella ptyseos</name>
    <dbReference type="NCBI Taxonomy" id="82987"/>
    <lineage>
        <taxon>Bacteria</taxon>
        <taxon>Pseudomonadati</taxon>
        <taxon>Pseudomonadota</taxon>
        <taxon>Gammaproteobacteria</taxon>
        <taxon>Enterobacterales</taxon>
        <taxon>Erwiniaceae</taxon>
        <taxon>Tatumella</taxon>
    </lineage>
</organism>
<accession>A0A2X5NI43</accession>
<evidence type="ECO:0000313" key="10">
    <source>
        <dbReference type="Proteomes" id="UP000248758"/>
    </source>
</evidence>
<dbReference type="EMBL" id="LS483499">
    <property type="protein sequence ID" value="SQK72836.1"/>
    <property type="molecule type" value="Genomic_DNA"/>
</dbReference>
<comment type="subcellular location">
    <subcellularLocation>
        <location evidence="1">Cell outer membrane</location>
        <topology evidence="1">Multi-pass membrane protein</topology>
    </subcellularLocation>
</comment>
<dbReference type="Proteomes" id="UP000248758">
    <property type="component" value="Chromosome 1"/>
</dbReference>
<dbReference type="Pfam" id="PF00577">
    <property type="entry name" value="Usher"/>
    <property type="match status" value="1"/>
</dbReference>
<dbReference type="KEGG" id="tpty:NCTC11468_00945"/>
<comment type="similarity">
    <text evidence="2">Belongs to the fimbrial export usher family.</text>
</comment>
<keyword evidence="9" id="KW-0346">Stress response</keyword>
<gene>
    <name evidence="9" type="primary">htrE_1</name>
    <name evidence="9" type="ORF">NCTC11468_00945</name>
</gene>
<dbReference type="InterPro" id="IPR037224">
    <property type="entry name" value="PapC_N_sf"/>
</dbReference>
<feature type="domain" description="PapC N-terminal" evidence="8">
    <location>
        <begin position="55"/>
        <end position="194"/>
    </location>
</feature>